<reference evidence="2 3" key="1">
    <citation type="submission" date="2018-02" db="EMBL/GenBank/DDBJ databases">
        <authorList>
            <person name="Cohen D.B."/>
            <person name="Kent A.D."/>
        </authorList>
    </citation>
    <scope>NUCLEOTIDE SEQUENCE [LARGE SCALE GENOMIC DNA]</scope>
    <source>
        <strain evidence="2">1</strain>
    </source>
</reference>
<dbReference type="Proteomes" id="UP000238164">
    <property type="component" value="Chromosome 1"/>
</dbReference>
<organism evidence="2 3">
    <name type="scientific">Micropruina glycogenica</name>
    <dbReference type="NCBI Taxonomy" id="75385"/>
    <lineage>
        <taxon>Bacteria</taxon>
        <taxon>Bacillati</taxon>
        <taxon>Actinomycetota</taxon>
        <taxon>Actinomycetes</taxon>
        <taxon>Propionibacteriales</taxon>
        <taxon>Nocardioidaceae</taxon>
        <taxon>Micropruina</taxon>
    </lineage>
</organism>
<keyword evidence="3" id="KW-1185">Reference proteome</keyword>
<keyword evidence="1" id="KW-0472">Membrane</keyword>
<sequence length="150" mass="15762">MMRSAPWASRVLAALITLVAVLPLLARLPRVAVVACFDAGHPLYTLTETHASIAANCVTAPAPVVTWTLMVAATLLVHALLLPAALLAAGLLLRGARHLVDSGRRLLAVVLGRLRAIVVVSWPAAPVLVPVTVTRPAYGRTNPRRGPPLS</sequence>
<evidence type="ECO:0000313" key="3">
    <source>
        <dbReference type="Proteomes" id="UP000238164"/>
    </source>
</evidence>
<accession>A0A2N9JET5</accession>
<keyword evidence="1" id="KW-0812">Transmembrane</keyword>
<dbReference type="EMBL" id="LT985188">
    <property type="protein sequence ID" value="SPD86263.1"/>
    <property type="molecule type" value="Genomic_DNA"/>
</dbReference>
<feature type="transmembrane region" description="Helical" evidence="1">
    <location>
        <begin position="69"/>
        <end position="93"/>
    </location>
</feature>
<proteinExistence type="predicted"/>
<feature type="transmembrane region" description="Helical" evidence="1">
    <location>
        <begin position="105"/>
        <end position="125"/>
    </location>
</feature>
<keyword evidence="1" id="KW-1133">Transmembrane helix</keyword>
<evidence type="ECO:0000256" key="1">
    <source>
        <dbReference type="SAM" id="Phobius"/>
    </source>
</evidence>
<dbReference type="KEGG" id="mgg:MPLG2_1227"/>
<dbReference type="AlphaFoldDB" id="A0A2N9JET5"/>
<name>A0A2N9JET5_9ACTN</name>
<evidence type="ECO:0000313" key="2">
    <source>
        <dbReference type="EMBL" id="SPD86263.1"/>
    </source>
</evidence>
<gene>
    <name evidence="2" type="ORF">MPLG2_1227</name>
</gene>
<protein>
    <submittedName>
        <fullName evidence="2">Uncharacterized protein</fullName>
    </submittedName>
</protein>